<accession>A0ABS7Q4D9</accession>
<dbReference type="EMBL" id="JAINZZ010000008">
    <property type="protein sequence ID" value="MBY8878023.1"/>
    <property type="molecule type" value="Genomic_DNA"/>
</dbReference>
<keyword evidence="1" id="KW-0812">Transmembrane</keyword>
<feature type="transmembrane region" description="Helical" evidence="1">
    <location>
        <begin position="12"/>
        <end position="30"/>
    </location>
</feature>
<dbReference type="Proteomes" id="UP000778578">
    <property type="component" value="Unassembled WGS sequence"/>
</dbReference>
<evidence type="ECO:0000256" key="1">
    <source>
        <dbReference type="SAM" id="Phobius"/>
    </source>
</evidence>
<proteinExistence type="predicted"/>
<keyword evidence="3" id="KW-1185">Reference proteome</keyword>
<evidence type="ECO:0008006" key="4">
    <source>
        <dbReference type="Google" id="ProtNLM"/>
    </source>
</evidence>
<sequence length="263" mass="29156">MLSFLLPGLRELRTPLAAGYIWIANLWITIGGRLPSKDPGHGPLSAAWKFGQFLGKPALLVVLSFAAYLVGSFLEIDPLRMWDHGGRPAWLTRMRNLLRRVPLLSRLRFLPVSNQARDDIARFSEGASASATANPVGAMEILTNIMREENQIATRLQARNIDLYNKYDRLLGESSFRINIALPLAMFFLVVLWASPVSLPLKFIMTLASVGYAILLFRQGVQKAIRSRDVITQALAVGIVESTYLQRRIEADNASPQAGGPQS</sequence>
<evidence type="ECO:0000313" key="2">
    <source>
        <dbReference type="EMBL" id="MBY8878023.1"/>
    </source>
</evidence>
<reference evidence="2 3" key="1">
    <citation type="submission" date="2021-08" db="EMBL/GenBank/DDBJ databases">
        <title>WGS of actinomycetes from Thailand.</title>
        <authorList>
            <person name="Thawai C."/>
        </authorList>
    </citation>
    <scope>NUCLEOTIDE SEQUENCE [LARGE SCALE GENOMIC DNA]</scope>
    <source>
        <strain evidence="2 3">PLK6-54</strain>
    </source>
</reference>
<name>A0ABS7Q4D9_9ACTN</name>
<organism evidence="2 3">
    <name type="scientific">Actinacidiphila acidipaludis</name>
    <dbReference type="NCBI Taxonomy" id="2873382"/>
    <lineage>
        <taxon>Bacteria</taxon>
        <taxon>Bacillati</taxon>
        <taxon>Actinomycetota</taxon>
        <taxon>Actinomycetes</taxon>
        <taxon>Kitasatosporales</taxon>
        <taxon>Streptomycetaceae</taxon>
        <taxon>Actinacidiphila</taxon>
    </lineage>
</organism>
<protein>
    <recommendedName>
        <fullName evidence="4">Type II secretion system protein GspF domain-containing protein</fullName>
    </recommendedName>
</protein>
<keyword evidence="1" id="KW-0472">Membrane</keyword>
<keyword evidence="1" id="KW-1133">Transmembrane helix</keyword>
<feature type="transmembrane region" description="Helical" evidence="1">
    <location>
        <begin position="201"/>
        <end position="218"/>
    </location>
</feature>
<dbReference type="RefSeq" id="WP_222962160.1">
    <property type="nucleotide sequence ID" value="NZ_JAINZZ010000008.1"/>
</dbReference>
<feature type="transmembrane region" description="Helical" evidence="1">
    <location>
        <begin position="50"/>
        <end position="71"/>
    </location>
</feature>
<evidence type="ECO:0000313" key="3">
    <source>
        <dbReference type="Proteomes" id="UP000778578"/>
    </source>
</evidence>
<gene>
    <name evidence="2" type="ORF">K7862_10320</name>
</gene>
<comment type="caution">
    <text evidence="2">The sequence shown here is derived from an EMBL/GenBank/DDBJ whole genome shotgun (WGS) entry which is preliminary data.</text>
</comment>
<feature type="transmembrane region" description="Helical" evidence="1">
    <location>
        <begin position="176"/>
        <end position="195"/>
    </location>
</feature>